<dbReference type="GO" id="GO:0055085">
    <property type="term" value="P:transmembrane transport"/>
    <property type="evidence" value="ECO:0007669"/>
    <property type="project" value="UniProtKB-ARBA"/>
</dbReference>
<dbReference type="InterPro" id="IPR003439">
    <property type="entry name" value="ABC_transporter-like_ATP-bd"/>
</dbReference>
<keyword evidence="3" id="KW-0547">Nucleotide-binding</keyword>
<dbReference type="SMART" id="SM00382">
    <property type="entry name" value="AAA"/>
    <property type="match status" value="1"/>
</dbReference>
<dbReference type="GO" id="GO:0005524">
    <property type="term" value="F:ATP binding"/>
    <property type="evidence" value="ECO:0007669"/>
    <property type="project" value="UniProtKB-KW"/>
</dbReference>
<reference evidence="6 7" key="1">
    <citation type="submission" date="2017-01" db="EMBL/GenBank/DDBJ databases">
        <title>Novel large sulfur bacteria in the metagenomes of groundwater-fed chemosynthetic microbial mats in the Lake Huron basin.</title>
        <authorList>
            <person name="Sharrar A.M."/>
            <person name="Flood B.E."/>
            <person name="Bailey J.V."/>
            <person name="Jones D.S."/>
            <person name="Biddanda B."/>
            <person name="Ruberg S.A."/>
            <person name="Marcus D.N."/>
            <person name="Dick G.J."/>
        </authorList>
    </citation>
    <scope>NUCLEOTIDE SEQUENCE [LARGE SCALE GENOMIC DNA]</scope>
    <source>
        <strain evidence="6">A7</strain>
    </source>
</reference>
<dbReference type="GO" id="GO:0015833">
    <property type="term" value="P:peptide transport"/>
    <property type="evidence" value="ECO:0007669"/>
    <property type="project" value="InterPro"/>
</dbReference>
<dbReference type="PROSITE" id="PS00211">
    <property type="entry name" value="ABC_TRANSPORTER_1"/>
    <property type="match status" value="1"/>
</dbReference>
<dbReference type="FunFam" id="3.40.50.300:FF:000016">
    <property type="entry name" value="Oligopeptide ABC transporter ATP-binding component"/>
    <property type="match status" value="1"/>
</dbReference>
<name>A0A1W9KZH1_9BURK</name>
<evidence type="ECO:0000313" key="7">
    <source>
        <dbReference type="Proteomes" id="UP000192505"/>
    </source>
</evidence>
<dbReference type="InterPro" id="IPR027417">
    <property type="entry name" value="P-loop_NTPase"/>
</dbReference>
<dbReference type="NCBIfam" id="TIGR01727">
    <property type="entry name" value="oligo_HPY"/>
    <property type="match status" value="1"/>
</dbReference>
<evidence type="ECO:0000259" key="5">
    <source>
        <dbReference type="PROSITE" id="PS50893"/>
    </source>
</evidence>
<protein>
    <submittedName>
        <fullName evidence="6">Dipeptide ABC transporter ATP-binding protein</fullName>
    </submittedName>
</protein>
<feature type="domain" description="ABC transporter" evidence="5">
    <location>
        <begin position="24"/>
        <end position="270"/>
    </location>
</feature>
<dbReference type="PANTHER" id="PTHR43776">
    <property type="entry name" value="TRANSPORT ATP-BINDING PROTEIN"/>
    <property type="match status" value="1"/>
</dbReference>
<dbReference type="InterPro" id="IPR013563">
    <property type="entry name" value="Oligopep_ABC_C"/>
</dbReference>
<evidence type="ECO:0000256" key="4">
    <source>
        <dbReference type="ARBA" id="ARBA00022840"/>
    </source>
</evidence>
<dbReference type="AlphaFoldDB" id="A0A1W9KZH1"/>
<evidence type="ECO:0000313" key="6">
    <source>
        <dbReference type="EMBL" id="OQW90146.1"/>
    </source>
</evidence>
<gene>
    <name evidence="6" type="primary">dppF</name>
    <name evidence="6" type="ORF">BWK72_02715</name>
</gene>
<dbReference type="Gene3D" id="3.40.50.300">
    <property type="entry name" value="P-loop containing nucleotide triphosphate hydrolases"/>
    <property type="match status" value="1"/>
</dbReference>
<dbReference type="Pfam" id="PF08352">
    <property type="entry name" value="oligo_HPY"/>
    <property type="match status" value="1"/>
</dbReference>
<sequence>MSPSTSSPTAAKPTTAAQPVVVAQNLKQVYKISHGAFRAADNLQAVSGVSFSVRAGKTLAVVGESGCGKSTLARMVSLIETPTAGQLKLGAIEVTTATPPQRHALRRTVQLVFQNPYGSLNPRKKIGAILEAPLEINTDLDAVQRAEAARAMLALVGLRPEHYDRYPHMFSGGQRQRIAIARALMLKPALIVADEPVSALDVSIQAQVLNLLADLQRELGLAYLFISHDLGVVRHIADDLLVMYLGHTMEQGEKTTIFAQPLHPYTQALLASTPGIAGSGVSRQRIVLKGELPSPLNPPSGCVFSTRCPHVVAQCQSERPVLRELAGRQVACHLAEQFIQPAAAQH</sequence>
<keyword evidence="1" id="KW-0813">Transport</keyword>
<dbReference type="NCBIfam" id="NF008453">
    <property type="entry name" value="PRK11308.1"/>
    <property type="match status" value="1"/>
</dbReference>
<evidence type="ECO:0000256" key="1">
    <source>
        <dbReference type="ARBA" id="ARBA00022448"/>
    </source>
</evidence>
<dbReference type="InterPro" id="IPR017871">
    <property type="entry name" value="ABC_transporter-like_CS"/>
</dbReference>
<dbReference type="Pfam" id="PF00005">
    <property type="entry name" value="ABC_tran"/>
    <property type="match status" value="1"/>
</dbReference>
<dbReference type="Proteomes" id="UP000192505">
    <property type="component" value="Unassembled WGS sequence"/>
</dbReference>
<keyword evidence="2" id="KW-0472">Membrane</keyword>
<keyword evidence="4 6" id="KW-0067">ATP-binding</keyword>
<dbReference type="InterPro" id="IPR003593">
    <property type="entry name" value="AAA+_ATPase"/>
</dbReference>
<dbReference type="PANTHER" id="PTHR43776:SF6">
    <property type="entry name" value="DIPEPTIDE TRANSPORT ATP-BINDING PROTEIN DPPF"/>
    <property type="match status" value="1"/>
</dbReference>
<organism evidence="6 7">
    <name type="scientific">Rhodoferax ferrireducens</name>
    <dbReference type="NCBI Taxonomy" id="192843"/>
    <lineage>
        <taxon>Bacteria</taxon>
        <taxon>Pseudomonadati</taxon>
        <taxon>Pseudomonadota</taxon>
        <taxon>Betaproteobacteria</taxon>
        <taxon>Burkholderiales</taxon>
        <taxon>Comamonadaceae</taxon>
        <taxon>Rhodoferax</taxon>
    </lineage>
</organism>
<proteinExistence type="predicted"/>
<dbReference type="SUPFAM" id="SSF52540">
    <property type="entry name" value="P-loop containing nucleoside triphosphate hydrolases"/>
    <property type="match status" value="1"/>
</dbReference>
<keyword evidence="2" id="KW-1003">Cell membrane</keyword>
<dbReference type="CDD" id="cd03257">
    <property type="entry name" value="ABC_NikE_OppD_transporters"/>
    <property type="match status" value="1"/>
</dbReference>
<dbReference type="InterPro" id="IPR050319">
    <property type="entry name" value="ABC_transp_ATP-bind"/>
</dbReference>
<dbReference type="EMBL" id="MTEI01000001">
    <property type="protein sequence ID" value="OQW90146.1"/>
    <property type="molecule type" value="Genomic_DNA"/>
</dbReference>
<evidence type="ECO:0000256" key="2">
    <source>
        <dbReference type="ARBA" id="ARBA00022475"/>
    </source>
</evidence>
<comment type="caution">
    <text evidence="6">The sequence shown here is derived from an EMBL/GenBank/DDBJ whole genome shotgun (WGS) entry which is preliminary data.</text>
</comment>
<accession>A0A1W9KZH1</accession>
<dbReference type="PROSITE" id="PS50893">
    <property type="entry name" value="ABC_TRANSPORTER_2"/>
    <property type="match status" value="1"/>
</dbReference>
<dbReference type="GO" id="GO:0016887">
    <property type="term" value="F:ATP hydrolysis activity"/>
    <property type="evidence" value="ECO:0007669"/>
    <property type="project" value="InterPro"/>
</dbReference>
<evidence type="ECO:0000256" key="3">
    <source>
        <dbReference type="ARBA" id="ARBA00022741"/>
    </source>
</evidence>